<dbReference type="EMBL" id="JAINUF010000012">
    <property type="protein sequence ID" value="KAJ8344803.1"/>
    <property type="molecule type" value="Genomic_DNA"/>
</dbReference>
<dbReference type="Proteomes" id="UP001152622">
    <property type="component" value="Chromosome 12"/>
</dbReference>
<comment type="caution">
    <text evidence="1">The sequence shown here is derived from an EMBL/GenBank/DDBJ whole genome shotgun (WGS) entry which is preliminary data.</text>
</comment>
<proteinExistence type="predicted"/>
<protein>
    <submittedName>
        <fullName evidence="1">Uncharacterized protein</fullName>
    </submittedName>
</protein>
<evidence type="ECO:0000313" key="1">
    <source>
        <dbReference type="EMBL" id="KAJ8344803.1"/>
    </source>
</evidence>
<organism evidence="1 2">
    <name type="scientific">Synaphobranchus kaupii</name>
    <name type="common">Kaup's arrowtooth eel</name>
    <dbReference type="NCBI Taxonomy" id="118154"/>
    <lineage>
        <taxon>Eukaryota</taxon>
        <taxon>Metazoa</taxon>
        <taxon>Chordata</taxon>
        <taxon>Craniata</taxon>
        <taxon>Vertebrata</taxon>
        <taxon>Euteleostomi</taxon>
        <taxon>Actinopterygii</taxon>
        <taxon>Neopterygii</taxon>
        <taxon>Teleostei</taxon>
        <taxon>Anguilliformes</taxon>
        <taxon>Synaphobranchidae</taxon>
        <taxon>Synaphobranchus</taxon>
    </lineage>
</organism>
<sequence>MRPLYELPILLRVSVRQRHQAQGKRDEERELNAGRAERICVCWKHDHSRGDKEYINGDRSWVTRPG</sequence>
<accession>A0A9Q1IM68</accession>
<gene>
    <name evidence="1" type="ORF">SKAU_G00289960</name>
</gene>
<reference evidence="1" key="1">
    <citation type="journal article" date="2023" name="Science">
        <title>Genome structures resolve the early diversification of teleost fishes.</title>
        <authorList>
            <person name="Parey E."/>
            <person name="Louis A."/>
            <person name="Montfort J."/>
            <person name="Bouchez O."/>
            <person name="Roques C."/>
            <person name="Iampietro C."/>
            <person name="Lluch J."/>
            <person name="Castinel A."/>
            <person name="Donnadieu C."/>
            <person name="Desvignes T."/>
            <person name="Floi Bucao C."/>
            <person name="Jouanno E."/>
            <person name="Wen M."/>
            <person name="Mejri S."/>
            <person name="Dirks R."/>
            <person name="Jansen H."/>
            <person name="Henkel C."/>
            <person name="Chen W.J."/>
            <person name="Zahm M."/>
            <person name="Cabau C."/>
            <person name="Klopp C."/>
            <person name="Thompson A.W."/>
            <person name="Robinson-Rechavi M."/>
            <person name="Braasch I."/>
            <person name="Lecointre G."/>
            <person name="Bobe J."/>
            <person name="Postlethwait J.H."/>
            <person name="Berthelot C."/>
            <person name="Roest Crollius H."/>
            <person name="Guiguen Y."/>
        </authorList>
    </citation>
    <scope>NUCLEOTIDE SEQUENCE</scope>
    <source>
        <strain evidence="1">WJC10195</strain>
    </source>
</reference>
<dbReference type="AlphaFoldDB" id="A0A9Q1IM68"/>
<name>A0A9Q1IM68_SYNKA</name>
<evidence type="ECO:0000313" key="2">
    <source>
        <dbReference type="Proteomes" id="UP001152622"/>
    </source>
</evidence>
<keyword evidence="2" id="KW-1185">Reference proteome</keyword>